<evidence type="ECO:0000313" key="1">
    <source>
        <dbReference type="EMBL" id="TDQ29047.1"/>
    </source>
</evidence>
<proteinExistence type="predicted"/>
<dbReference type="Proteomes" id="UP000295468">
    <property type="component" value="Unassembled WGS sequence"/>
</dbReference>
<keyword evidence="2" id="KW-1185">Reference proteome</keyword>
<dbReference type="EMBL" id="SNYI01000003">
    <property type="protein sequence ID" value="TDQ29047.1"/>
    <property type="molecule type" value="Genomic_DNA"/>
</dbReference>
<gene>
    <name evidence="1" type="ORF">CLV82_2496</name>
</gene>
<sequence length="179" mass="20103">MTAAVAALFALSACQNEKENKFEIGVDHVGLLQHTTPLGELDAVYSGDSLVRDSATPGFGSTDPRVKVYEKGGKHLLTLTPGSDSLKTIENINIHDPRFRTKKGISLNSTFKDIRDNYTIKKLVTFRNNVVVFIKESDVYFTIDRKELPENLRYNPNIQIEAVQIPDAARIKYMMVGWE</sequence>
<evidence type="ECO:0000313" key="2">
    <source>
        <dbReference type="Proteomes" id="UP000295468"/>
    </source>
</evidence>
<accession>A0A4R6TFS7</accession>
<dbReference type="AlphaFoldDB" id="A0A4R6TFS7"/>
<protein>
    <submittedName>
        <fullName evidence="1">Uncharacterized protein</fullName>
    </submittedName>
</protein>
<organism evidence="1 2">
    <name type="scientific">Zeaxanthinibacter enoshimensis</name>
    <dbReference type="NCBI Taxonomy" id="392009"/>
    <lineage>
        <taxon>Bacteria</taxon>
        <taxon>Pseudomonadati</taxon>
        <taxon>Bacteroidota</taxon>
        <taxon>Flavobacteriia</taxon>
        <taxon>Flavobacteriales</taxon>
        <taxon>Flavobacteriaceae</taxon>
        <taxon>Zeaxanthinibacter</taxon>
    </lineage>
</organism>
<name>A0A4R6TFS7_9FLAO</name>
<comment type="caution">
    <text evidence="1">The sequence shown here is derived from an EMBL/GenBank/DDBJ whole genome shotgun (WGS) entry which is preliminary data.</text>
</comment>
<reference evidence="1 2" key="1">
    <citation type="submission" date="2019-03" db="EMBL/GenBank/DDBJ databases">
        <title>Genomic Encyclopedia of Archaeal and Bacterial Type Strains, Phase II (KMG-II): from individual species to whole genera.</title>
        <authorList>
            <person name="Goeker M."/>
        </authorList>
    </citation>
    <scope>NUCLEOTIDE SEQUENCE [LARGE SCALE GENOMIC DNA]</scope>
    <source>
        <strain evidence="1 2">DSM 18435</strain>
    </source>
</reference>